<dbReference type="PROSITE" id="PS51257">
    <property type="entry name" value="PROKAR_LIPOPROTEIN"/>
    <property type="match status" value="1"/>
</dbReference>
<accession>A0A1S1VA23</accession>
<evidence type="ECO:0000259" key="2">
    <source>
        <dbReference type="PROSITE" id="PS50887"/>
    </source>
</evidence>
<sequence length="239" mass="27294">MNYIYTKPKILSIAFLIFLVSCFGRENLFLNILSGDVQSLAYVASMLALLSLFVSLYIKDVKELESISFTDNLTETYNRYRFLEIAQDELDRHIRCETPLSFVMIDIDNFKKVNDDYGHNAGDLALKELSKLISKNVRKSDIFARWGGEEFILMLPDSDSYSAYKISERLRLLVENYEFKQVGHLTVSIGLSELTECHNLTGTIAQVDKALYRSKLEGRNRVTVSPKTLCGECDTCTYS</sequence>
<reference evidence="3 4" key="1">
    <citation type="submission" date="2016-09" db="EMBL/GenBank/DDBJ databases">
        <title>Genome sequence of Eubacterium angustum.</title>
        <authorList>
            <person name="Poehlein A."/>
            <person name="Daniel R."/>
        </authorList>
    </citation>
    <scope>NUCLEOTIDE SEQUENCE [LARGE SCALE GENOMIC DNA]</scope>
    <source>
        <strain evidence="3 4">DSM 1989</strain>
    </source>
</reference>
<dbReference type="Gene3D" id="3.30.70.270">
    <property type="match status" value="1"/>
</dbReference>
<protein>
    <submittedName>
        <fullName evidence="3">Putative diguanylate cyclase YdaM</fullName>
        <ecNumber evidence="3">2.7.7.65</ecNumber>
    </submittedName>
</protein>
<evidence type="ECO:0000313" key="4">
    <source>
        <dbReference type="Proteomes" id="UP000180254"/>
    </source>
</evidence>
<dbReference type="FunFam" id="3.30.70.270:FF:000001">
    <property type="entry name" value="Diguanylate cyclase domain protein"/>
    <property type="match status" value="1"/>
</dbReference>
<gene>
    <name evidence="3" type="primary">ydaM_2</name>
    <name evidence="3" type="ORF">EUAN_01340</name>
</gene>
<evidence type="ECO:0000313" key="3">
    <source>
        <dbReference type="EMBL" id="OHW63270.1"/>
    </source>
</evidence>
<dbReference type="Proteomes" id="UP000180254">
    <property type="component" value="Unassembled WGS sequence"/>
</dbReference>
<dbReference type="InterPro" id="IPR029787">
    <property type="entry name" value="Nucleotide_cyclase"/>
</dbReference>
<feature type="domain" description="GGDEF" evidence="2">
    <location>
        <begin position="98"/>
        <end position="227"/>
    </location>
</feature>
<dbReference type="InterPro" id="IPR050469">
    <property type="entry name" value="Diguanylate_Cyclase"/>
</dbReference>
<dbReference type="EMBL" id="MKIE01000001">
    <property type="protein sequence ID" value="OHW63270.1"/>
    <property type="molecule type" value="Genomic_DNA"/>
</dbReference>
<keyword evidence="3" id="KW-0808">Transferase</keyword>
<feature type="transmembrane region" description="Helical" evidence="1">
    <location>
        <begin position="40"/>
        <end position="58"/>
    </location>
</feature>
<dbReference type="PANTHER" id="PTHR45138">
    <property type="entry name" value="REGULATORY COMPONENTS OF SENSORY TRANSDUCTION SYSTEM"/>
    <property type="match status" value="1"/>
</dbReference>
<dbReference type="AlphaFoldDB" id="A0A1S1VA23"/>
<dbReference type="GO" id="GO:0052621">
    <property type="term" value="F:diguanylate cyclase activity"/>
    <property type="evidence" value="ECO:0007669"/>
    <property type="project" value="UniProtKB-EC"/>
</dbReference>
<dbReference type="CDD" id="cd01949">
    <property type="entry name" value="GGDEF"/>
    <property type="match status" value="1"/>
</dbReference>
<name>A0A1S1VA23_9FIRM</name>
<dbReference type="SUPFAM" id="SSF55073">
    <property type="entry name" value="Nucleotide cyclase"/>
    <property type="match status" value="1"/>
</dbReference>
<dbReference type="EC" id="2.7.7.65" evidence="3"/>
<keyword evidence="1" id="KW-0812">Transmembrane</keyword>
<proteinExistence type="predicted"/>
<keyword evidence="1" id="KW-1133">Transmembrane helix</keyword>
<keyword evidence="1" id="KW-0472">Membrane</keyword>
<dbReference type="GO" id="GO:1902201">
    <property type="term" value="P:negative regulation of bacterial-type flagellum-dependent cell motility"/>
    <property type="evidence" value="ECO:0007669"/>
    <property type="project" value="TreeGrafter"/>
</dbReference>
<dbReference type="PANTHER" id="PTHR45138:SF9">
    <property type="entry name" value="DIGUANYLATE CYCLASE DGCM-RELATED"/>
    <property type="match status" value="1"/>
</dbReference>
<dbReference type="PROSITE" id="PS50887">
    <property type="entry name" value="GGDEF"/>
    <property type="match status" value="1"/>
</dbReference>
<dbReference type="NCBIfam" id="TIGR00254">
    <property type="entry name" value="GGDEF"/>
    <property type="match status" value="1"/>
</dbReference>
<keyword evidence="3" id="KW-0548">Nucleotidyltransferase</keyword>
<dbReference type="SMART" id="SM00267">
    <property type="entry name" value="GGDEF"/>
    <property type="match status" value="1"/>
</dbReference>
<keyword evidence="4" id="KW-1185">Reference proteome</keyword>
<evidence type="ECO:0000256" key="1">
    <source>
        <dbReference type="SAM" id="Phobius"/>
    </source>
</evidence>
<dbReference type="InterPro" id="IPR000160">
    <property type="entry name" value="GGDEF_dom"/>
</dbReference>
<organism evidence="3 4">
    <name type="scientific">Andreesenia angusta</name>
    <dbReference type="NCBI Taxonomy" id="39480"/>
    <lineage>
        <taxon>Bacteria</taxon>
        <taxon>Bacillati</taxon>
        <taxon>Bacillota</taxon>
        <taxon>Tissierellia</taxon>
        <taxon>Tissierellales</taxon>
        <taxon>Gottschalkiaceae</taxon>
        <taxon>Andreesenia</taxon>
    </lineage>
</organism>
<dbReference type="GO" id="GO:0043709">
    <property type="term" value="P:cell adhesion involved in single-species biofilm formation"/>
    <property type="evidence" value="ECO:0007669"/>
    <property type="project" value="TreeGrafter"/>
</dbReference>
<comment type="caution">
    <text evidence="3">The sequence shown here is derived from an EMBL/GenBank/DDBJ whole genome shotgun (WGS) entry which is preliminary data.</text>
</comment>
<dbReference type="STRING" id="39480.EUAN_01340"/>
<dbReference type="GO" id="GO:0005886">
    <property type="term" value="C:plasma membrane"/>
    <property type="evidence" value="ECO:0007669"/>
    <property type="project" value="TreeGrafter"/>
</dbReference>
<dbReference type="Pfam" id="PF00990">
    <property type="entry name" value="GGDEF"/>
    <property type="match status" value="1"/>
</dbReference>
<dbReference type="InterPro" id="IPR043128">
    <property type="entry name" value="Rev_trsase/Diguanyl_cyclase"/>
</dbReference>